<organism evidence="1 2">
    <name type="scientific">Stutzerimonas stutzeri</name>
    <name type="common">Pseudomonas stutzeri</name>
    <dbReference type="NCBI Taxonomy" id="316"/>
    <lineage>
        <taxon>Bacteria</taxon>
        <taxon>Pseudomonadati</taxon>
        <taxon>Pseudomonadota</taxon>
        <taxon>Gammaproteobacteria</taxon>
        <taxon>Pseudomonadales</taxon>
        <taxon>Pseudomonadaceae</taxon>
        <taxon>Stutzerimonas</taxon>
    </lineage>
</organism>
<accession>A0A2N8RXV7</accession>
<dbReference type="SUPFAM" id="SSF53756">
    <property type="entry name" value="UDP-Glycosyltransferase/glycogen phosphorylase"/>
    <property type="match status" value="1"/>
</dbReference>
<evidence type="ECO:0008006" key="3">
    <source>
        <dbReference type="Google" id="ProtNLM"/>
    </source>
</evidence>
<name>A0A2N8RXV7_STUST</name>
<protein>
    <recommendedName>
        <fullName evidence="3">Glycosyltransferase</fullName>
    </recommendedName>
</protein>
<sequence length="392" mass="44020">MRGLKYISWGDTTGYAVAAKAYVRALVDAGVVLTWTPMMPGAAQYEAVTSSVWPCAKLASVCNKSIEYDRVLIHTVPEYYPPIIERERGKNRLIFGYTVWELERLPEHWPAILNRLDGVIVPCRWNVEVFRRSGVTVPIHVVAHLSQFDDIPLAGEAAHAALRARFPRSLNLDGRQVFYNIGFWSHRKAPYLALEAYWQAFDVDDPVLMILKTSRQDITRWHRHWRNGFRLSHPSPATTVAEMARRFPRAATVALIEDESLDDAQMLALHELGDCFISLARAEGWGLGAFEAARLGKPVVMTAYGGQQDFLNPAFSYPVDYTLVPVHEPTWAASYKPSDQWAEPLVAQAAAHLRTIHADPQSAQTRARHQAERIAHDFSKGAVTDALVEVLA</sequence>
<evidence type="ECO:0000313" key="2">
    <source>
        <dbReference type="Proteomes" id="UP000235925"/>
    </source>
</evidence>
<dbReference type="PANTHER" id="PTHR46656">
    <property type="entry name" value="PUTATIVE-RELATED"/>
    <property type="match status" value="1"/>
</dbReference>
<evidence type="ECO:0000313" key="1">
    <source>
        <dbReference type="EMBL" id="PNF79204.1"/>
    </source>
</evidence>
<dbReference type="Proteomes" id="UP000235925">
    <property type="component" value="Unassembled WGS sequence"/>
</dbReference>
<dbReference type="RefSeq" id="WP_102826197.1">
    <property type="nucleotide sequence ID" value="NZ_CP139348.1"/>
</dbReference>
<dbReference type="EMBL" id="POUN01000005">
    <property type="protein sequence ID" value="PNF79204.1"/>
    <property type="molecule type" value="Genomic_DNA"/>
</dbReference>
<dbReference type="Gene3D" id="3.40.50.2000">
    <property type="entry name" value="Glycogen Phosphorylase B"/>
    <property type="match status" value="1"/>
</dbReference>
<reference evidence="1 2" key="1">
    <citation type="submission" date="2018-01" db="EMBL/GenBank/DDBJ databases">
        <title>Denitrification phenotypes of diverse strains of Pseudomonas stutzeri.</title>
        <authorList>
            <person name="Milligan D.A."/>
            <person name="Bergaust L."/>
            <person name="Bakken L.R."/>
            <person name="Frostegard A."/>
        </authorList>
    </citation>
    <scope>NUCLEOTIDE SEQUENCE [LARGE SCALE GENOMIC DNA]</scope>
    <source>
        <strain evidence="1 2">KC</strain>
    </source>
</reference>
<dbReference type="OrthoDB" id="9801954at2"/>
<proteinExistence type="predicted"/>
<dbReference type="PANTHER" id="PTHR46656:SF3">
    <property type="entry name" value="PUTATIVE-RELATED"/>
    <property type="match status" value="1"/>
</dbReference>
<dbReference type="AlphaFoldDB" id="A0A2N8RXV7"/>
<gene>
    <name evidence="1" type="ORF">CXK92_16925</name>
</gene>
<comment type="caution">
    <text evidence="1">The sequence shown here is derived from an EMBL/GenBank/DDBJ whole genome shotgun (WGS) entry which is preliminary data.</text>
</comment>
<dbReference type="Pfam" id="PF20706">
    <property type="entry name" value="GT4-conflict"/>
    <property type="match status" value="1"/>
</dbReference>